<reference evidence="1" key="1">
    <citation type="submission" date="2018-02" db="EMBL/GenBank/DDBJ databases">
        <title>Rhizophora mucronata_Transcriptome.</title>
        <authorList>
            <person name="Meera S.P."/>
            <person name="Sreeshan A."/>
            <person name="Augustine A."/>
        </authorList>
    </citation>
    <scope>NUCLEOTIDE SEQUENCE</scope>
    <source>
        <tissue evidence="1">Leaf</tissue>
    </source>
</reference>
<name>A0A2P2NN84_RHIMU</name>
<dbReference type="AlphaFoldDB" id="A0A2P2NN84"/>
<dbReference type="EMBL" id="GGEC01063485">
    <property type="protein sequence ID" value="MBX43969.1"/>
    <property type="molecule type" value="Transcribed_RNA"/>
</dbReference>
<sequence>MSCTELICSTVAVFSMKRKIENVKKKHAFPSFLYVFYRLCHQVLHSQK</sequence>
<proteinExistence type="predicted"/>
<protein>
    <submittedName>
        <fullName evidence="1">Uncharacterized protein</fullName>
    </submittedName>
</protein>
<accession>A0A2P2NN84</accession>
<organism evidence="1">
    <name type="scientific">Rhizophora mucronata</name>
    <name type="common">Asiatic mangrove</name>
    <dbReference type="NCBI Taxonomy" id="61149"/>
    <lineage>
        <taxon>Eukaryota</taxon>
        <taxon>Viridiplantae</taxon>
        <taxon>Streptophyta</taxon>
        <taxon>Embryophyta</taxon>
        <taxon>Tracheophyta</taxon>
        <taxon>Spermatophyta</taxon>
        <taxon>Magnoliopsida</taxon>
        <taxon>eudicotyledons</taxon>
        <taxon>Gunneridae</taxon>
        <taxon>Pentapetalae</taxon>
        <taxon>rosids</taxon>
        <taxon>fabids</taxon>
        <taxon>Malpighiales</taxon>
        <taxon>Rhizophoraceae</taxon>
        <taxon>Rhizophora</taxon>
    </lineage>
</organism>
<evidence type="ECO:0000313" key="1">
    <source>
        <dbReference type="EMBL" id="MBX43969.1"/>
    </source>
</evidence>